<dbReference type="InterPro" id="IPR036457">
    <property type="entry name" value="PPM-type-like_dom_sf"/>
</dbReference>
<sequence>MTTSSSSNIRMHGQHLRVNVAASQGGRKYMEDRVHIDCVRLPDGSVDYFYFAVYDGHGGSEASDYVRKHLLKNIQLQPGFNGSDEEMLDAIKKGFIETHLAMWKVVDEWPLTSSGYTSTAGTTATCAFIRRSKIFTGHVGDSAIILGEKYNGELKAASLTTDHKPDNSIEEKRISNAGGSVMKKSGVTRVVWTRPLRGHIGPIHRSTPTENIAFLAVARALGDLWSYNEETKQFIVSPEPDVAVHDLNDNQYCLVLGSDGLTNVLKPQQVVDIVLHYEKMSINKRCKPPNHSRWILRHALEGWGLSRADNISVITVCFEKECIDVCDELVLTDDVNLCLDEALTNLETSTALIGPSYCKQIETLDVDLFYAGVVDPNFTTAVAYRGPGYARDIKRPVTILQFSDVPILPVSSVNRVPAIRRIGKLFGTSDKIKVVPAECVSGVIFERMDGMHRNTINSNIPHSGNESIVREELIHNRNDNCMGFGRQSEHTEAVGTYVSNRESNSNVMQLKCITVGVGSTCRKRPANLNTNTPEQLETPLYQSLNINTEATKGRLVLKACRRPQARHFKHVIEQNEVKNDSRVGDSHSIRYHSHSNTHGNCFQDLISSQSVPGSASALSPSLMLTALRTTNQLFRHDPFSRDLILGGCHPFSHRFSSLPPEPVQKRFKMSLNSLVDKDHGSGISEKIDEKSRQGNIEVQKAEQGGSQTSTRSSRLWDFISTLLGNRANKK</sequence>
<keyword evidence="1" id="KW-0479">Metal-binding</keyword>
<gene>
    <name evidence="6" type="ORF">TCLT_LOCUS1033</name>
</gene>
<keyword evidence="3 4" id="KW-0904">Protein phosphatase</keyword>
<protein>
    <submittedName>
        <fullName evidence="8">PPM-type phosphatase domain-containing protein</fullName>
    </submittedName>
</protein>
<dbReference type="SUPFAM" id="SSF81606">
    <property type="entry name" value="PP2C-like"/>
    <property type="match status" value="1"/>
</dbReference>
<dbReference type="STRING" id="103827.A0A0N5CLN7"/>
<dbReference type="GO" id="GO:0004722">
    <property type="term" value="F:protein serine/threonine phosphatase activity"/>
    <property type="evidence" value="ECO:0007669"/>
    <property type="project" value="InterPro"/>
</dbReference>
<evidence type="ECO:0000256" key="1">
    <source>
        <dbReference type="ARBA" id="ARBA00022723"/>
    </source>
</evidence>
<evidence type="ECO:0000259" key="5">
    <source>
        <dbReference type="PROSITE" id="PS51746"/>
    </source>
</evidence>
<reference evidence="8" key="1">
    <citation type="submission" date="2017-02" db="UniProtKB">
        <authorList>
            <consortium name="WormBaseParasite"/>
        </authorList>
    </citation>
    <scope>IDENTIFICATION</scope>
</reference>
<dbReference type="Proteomes" id="UP000276776">
    <property type="component" value="Unassembled WGS sequence"/>
</dbReference>
<dbReference type="AlphaFoldDB" id="A0A0N5CLN7"/>
<evidence type="ECO:0000313" key="6">
    <source>
        <dbReference type="EMBL" id="VDM96253.1"/>
    </source>
</evidence>
<dbReference type="PROSITE" id="PS01032">
    <property type="entry name" value="PPM_1"/>
    <property type="match status" value="1"/>
</dbReference>
<dbReference type="OrthoDB" id="10025511at2759"/>
<dbReference type="Pfam" id="PF00481">
    <property type="entry name" value="PP2C"/>
    <property type="match status" value="1"/>
</dbReference>
<keyword evidence="2 4" id="KW-0378">Hydrolase</keyword>
<proteinExistence type="inferred from homology"/>
<dbReference type="PROSITE" id="PS51746">
    <property type="entry name" value="PPM_2"/>
    <property type="match status" value="1"/>
</dbReference>
<evidence type="ECO:0000256" key="2">
    <source>
        <dbReference type="ARBA" id="ARBA00022801"/>
    </source>
</evidence>
<dbReference type="InterPro" id="IPR015655">
    <property type="entry name" value="PP2C"/>
</dbReference>
<evidence type="ECO:0000256" key="4">
    <source>
        <dbReference type="RuleBase" id="RU003465"/>
    </source>
</evidence>
<dbReference type="SMART" id="SM00332">
    <property type="entry name" value="PP2Cc"/>
    <property type="match status" value="1"/>
</dbReference>
<name>A0A0N5CLN7_THECL</name>
<dbReference type="InterPro" id="IPR000222">
    <property type="entry name" value="PP2C_BS"/>
</dbReference>
<comment type="similarity">
    <text evidence="4">Belongs to the PP2C family.</text>
</comment>
<evidence type="ECO:0000313" key="7">
    <source>
        <dbReference type="Proteomes" id="UP000276776"/>
    </source>
</evidence>
<dbReference type="PANTHER" id="PTHR47992">
    <property type="entry name" value="PROTEIN PHOSPHATASE"/>
    <property type="match status" value="1"/>
</dbReference>
<evidence type="ECO:0000256" key="3">
    <source>
        <dbReference type="ARBA" id="ARBA00022912"/>
    </source>
</evidence>
<dbReference type="FunFam" id="3.60.40.10:FF:000060">
    <property type="entry name" value="Protein phosphatase 2c"/>
    <property type="match status" value="1"/>
</dbReference>
<organism evidence="8">
    <name type="scientific">Thelazia callipaeda</name>
    <name type="common">Oriental eyeworm</name>
    <name type="synonym">Parasitic nematode</name>
    <dbReference type="NCBI Taxonomy" id="103827"/>
    <lineage>
        <taxon>Eukaryota</taxon>
        <taxon>Metazoa</taxon>
        <taxon>Ecdysozoa</taxon>
        <taxon>Nematoda</taxon>
        <taxon>Chromadorea</taxon>
        <taxon>Rhabditida</taxon>
        <taxon>Spirurina</taxon>
        <taxon>Spiruromorpha</taxon>
        <taxon>Thelazioidea</taxon>
        <taxon>Thelaziidae</taxon>
        <taxon>Thelazia</taxon>
    </lineage>
</organism>
<dbReference type="InterPro" id="IPR001932">
    <property type="entry name" value="PPM-type_phosphatase-like_dom"/>
</dbReference>
<dbReference type="CDD" id="cd00143">
    <property type="entry name" value="PP2Cc"/>
    <property type="match status" value="1"/>
</dbReference>
<reference evidence="6 7" key="2">
    <citation type="submission" date="2018-11" db="EMBL/GenBank/DDBJ databases">
        <authorList>
            <consortium name="Pathogen Informatics"/>
        </authorList>
    </citation>
    <scope>NUCLEOTIDE SEQUENCE [LARGE SCALE GENOMIC DNA]</scope>
</reference>
<accession>A0A0N5CLN7</accession>
<dbReference type="EMBL" id="UYYF01000108">
    <property type="protein sequence ID" value="VDM96253.1"/>
    <property type="molecule type" value="Genomic_DNA"/>
</dbReference>
<keyword evidence="7" id="KW-1185">Reference proteome</keyword>
<dbReference type="Gene3D" id="3.60.40.10">
    <property type="entry name" value="PPM-type phosphatase domain"/>
    <property type="match status" value="1"/>
</dbReference>
<feature type="domain" description="PPM-type phosphatase" evidence="5">
    <location>
        <begin position="17"/>
        <end position="318"/>
    </location>
</feature>
<dbReference type="GO" id="GO:0046872">
    <property type="term" value="F:metal ion binding"/>
    <property type="evidence" value="ECO:0007669"/>
    <property type="project" value="UniProtKB-KW"/>
</dbReference>
<evidence type="ECO:0000313" key="8">
    <source>
        <dbReference type="WBParaSite" id="TCLT_0000103201-mRNA-1"/>
    </source>
</evidence>
<dbReference type="WBParaSite" id="TCLT_0000103201-mRNA-1">
    <property type="protein sequence ID" value="TCLT_0000103201-mRNA-1"/>
    <property type="gene ID" value="TCLT_0000103201"/>
</dbReference>
<dbReference type="OMA" id="ASCTFIR"/>